<sequence length="276" mass="30795">MTMVDAQRIPVADGHIHIASYGMNHEEPVMLLHGTAAYHYCWRIVAEQLASQYRIYCPDLLGSGFSDKPRTAAYSKRAQAKRIQTVIEALDCGSVHLVGHSMCGEIAVHLALQAPHLVRSLTLVAPDGFRRGVASPVKWAARKGWMEGIFRGAMKRQLKPGTLARMIRLPLEHMTPAFMDSWTKPYQDPNIPYVIAKTLADDDTGAIAPRASEIAIPTMLIYGSTDKMIPMRVFRQYEQTIPGICTEIYDGFGHVLMEECPDRLAASIRSFIDKIK</sequence>
<dbReference type="EMBL" id="JAVYAA010000004">
    <property type="protein sequence ID" value="MDT8978039.1"/>
    <property type="molecule type" value="Genomic_DNA"/>
</dbReference>
<dbReference type="AlphaFoldDB" id="A0AAJ2K0Q5"/>
<accession>A0AAJ2K0Q5</accession>
<dbReference type="Gene3D" id="3.40.50.1820">
    <property type="entry name" value="alpha/beta hydrolase"/>
    <property type="match status" value="1"/>
</dbReference>
<dbReference type="PRINTS" id="PR00111">
    <property type="entry name" value="ABHYDROLASE"/>
</dbReference>
<dbReference type="InterPro" id="IPR029058">
    <property type="entry name" value="AB_hydrolase_fold"/>
</dbReference>
<dbReference type="GO" id="GO:0046464">
    <property type="term" value="P:acylglycerol catabolic process"/>
    <property type="evidence" value="ECO:0007669"/>
    <property type="project" value="TreeGrafter"/>
</dbReference>
<evidence type="ECO:0000313" key="3">
    <source>
        <dbReference type="Proteomes" id="UP001250538"/>
    </source>
</evidence>
<feature type="domain" description="AB hydrolase-1" evidence="1">
    <location>
        <begin position="28"/>
        <end position="259"/>
    </location>
</feature>
<dbReference type="GO" id="GO:0047372">
    <property type="term" value="F:monoacylglycerol lipase activity"/>
    <property type="evidence" value="ECO:0007669"/>
    <property type="project" value="TreeGrafter"/>
</dbReference>
<reference evidence="3" key="1">
    <citation type="submission" date="2023-09" db="EMBL/GenBank/DDBJ databases">
        <title>Paenibacillus sp. chi10 Genome sequencing and assembly.</title>
        <authorList>
            <person name="Kim I."/>
        </authorList>
    </citation>
    <scope>NUCLEOTIDE SEQUENCE [LARGE SCALE GENOMIC DNA]</scope>
    <source>
        <strain evidence="3">chi10</strain>
    </source>
</reference>
<dbReference type="PANTHER" id="PTHR43798">
    <property type="entry name" value="MONOACYLGLYCEROL LIPASE"/>
    <property type="match status" value="1"/>
</dbReference>
<dbReference type="Pfam" id="PF00561">
    <property type="entry name" value="Abhydrolase_1"/>
    <property type="match status" value="1"/>
</dbReference>
<proteinExistence type="predicted"/>
<dbReference type="InterPro" id="IPR050266">
    <property type="entry name" value="AB_hydrolase_sf"/>
</dbReference>
<dbReference type="Proteomes" id="UP001250538">
    <property type="component" value="Unassembled WGS sequence"/>
</dbReference>
<evidence type="ECO:0000313" key="2">
    <source>
        <dbReference type="EMBL" id="MDT8978039.1"/>
    </source>
</evidence>
<evidence type="ECO:0000259" key="1">
    <source>
        <dbReference type="Pfam" id="PF00561"/>
    </source>
</evidence>
<dbReference type="InterPro" id="IPR000073">
    <property type="entry name" value="AB_hydrolase_1"/>
</dbReference>
<name>A0AAJ2K0Q5_9BACL</name>
<dbReference type="PANTHER" id="PTHR43798:SF33">
    <property type="entry name" value="HYDROLASE, PUTATIVE (AFU_ORTHOLOGUE AFUA_2G14860)-RELATED"/>
    <property type="match status" value="1"/>
</dbReference>
<protein>
    <submittedName>
        <fullName evidence="2">Alpha/beta hydrolase</fullName>
    </submittedName>
</protein>
<comment type="caution">
    <text evidence="2">The sequence shown here is derived from an EMBL/GenBank/DDBJ whole genome shotgun (WGS) entry which is preliminary data.</text>
</comment>
<gene>
    <name evidence="2" type="ORF">RQP50_17580</name>
</gene>
<keyword evidence="3" id="KW-1185">Reference proteome</keyword>
<keyword evidence="2" id="KW-0378">Hydrolase</keyword>
<dbReference type="SUPFAM" id="SSF53474">
    <property type="entry name" value="alpha/beta-Hydrolases"/>
    <property type="match status" value="1"/>
</dbReference>
<dbReference type="RefSeq" id="WP_315746219.1">
    <property type="nucleotide sequence ID" value="NZ_JAVYAA010000004.1"/>
</dbReference>
<organism evidence="2 3">
    <name type="scientific">Paenibacillus suaedae</name>
    <dbReference type="NCBI Taxonomy" id="3077233"/>
    <lineage>
        <taxon>Bacteria</taxon>
        <taxon>Bacillati</taxon>
        <taxon>Bacillota</taxon>
        <taxon>Bacilli</taxon>
        <taxon>Bacillales</taxon>
        <taxon>Paenibacillaceae</taxon>
        <taxon>Paenibacillus</taxon>
    </lineage>
</organism>
<dbReference type="GO" id="GO:0016020">
    <property type="term" value="C:membrane"/>
    <property type="evidence" value="ECO:0007669"/>
    <property type="project" value="TreeGrafter"/>
</dbReference>